<dbReference type="PATRIC" id="fig|1184387.3.peg.1897"/>
<dbReference type="GO" id="GO:0005840">
    <property type="term" value="C:ribosome"/>
    <property type="evidence" value="ECO:0007669"/>
    <property type="project" value="UniProtKB-KW"/>
</dbReference>
<protein>
    <submittedName>
        <fullName evidence="1">S23 ribosomal protein</fullName>
    </submittedName>
</protein>
<reference evidence="2" key="1">
    <citation type="journal article" date="2015" name="MBio">
        <title>Genome-Resolved Metagenomic Analysis Reveals Roles for Candidate Phyla and Other Microbial Community Members in Biogeochemical Transformations in Oil Reservoirs.</title>
        <authorList>
            <person name="Hu P."/>
            <person name="Tom L."/>
            <person name="Singh A."/>
            <person name="Thomas B.C."/>
            <person name="Baker B.J."/>
            <person name="Piceno Y.M."/>
            <person name="Andersen G.L."/>
            <person name="Banfield J.F."/>
        </authorList>
    </citation>
    <scope>NUCLEOTIDE SEQUENCE [LARGE SCALE GENOMIC DNA]</scope>
</reference>
<dbReference type="PANTHER" id="PTHR38471:SF2">
    <property type="entry name" value="FOUR HELIX BUNDLE PROTEIN"/>
    <property type="match status" value="1"/>
</dbReference>
<accession>A0A101HLW6</accession>
<dbReference type="NCBIfam" id="TIGR02436">
    <property type="entry name" value="four helix bundle protein"/>
    <property type="match status" value="1"/>
</dbReference>
<keyword evidence="1" id="KW-0687">Ribonucleoprotein</keyword>
<comment type="caution">
    <text evidence="1">The sequence shown here is derived from an EMBL/GenBank/DDBJ whole genome shotgun (WGS) entry which is preliminary data.</text>
</comment>
<dbReference type="AlphaFoldDB" id="A0A101HLW6"/>
<dbReference type="Proteomes" id="UP000054092">
    <property type="component" value="Unassembled WGS sequence"/>
</dbReference>
<dbReference type="Pfam" id="PF05635">
    <property type="entry name" value="23S_rRNA_IVP"/>
    <property type="match status" value="1"/>
</dbReference>
<sequence>MAELRFKDLEVWRVSMDLVVRVYEITREFPKSEQFGLASQLQRSAVSIPSNIAEGSGRGTRKDFAHFLDQARGSLFEVITQLEICRSLNFGDSDKINATQIEYEILGMRINALIRTMKDSRRIRKGDAED</sequence>
<gene>
    <name evidence="1" type="ORF">XD94_1427</name>
</gene>
<organism evidence="1 2">
    <name type="scientific">Mesotoga prima</name>
    <dbReference type="NCBI Taxonomy" id="1184387"/>
    <lineage>
        <taxon>Bacteria</taxon>
        <taxon>Thermotogati</taxon>
        <taxon>Thermotogota</taxon>
        <taxon>Thermotogae</taxon>
        <taxon>Kosmotogales</taxon>
        <taxon>Kosmotogaceae</taxon>
        <taxon>Mesotoga</taxon>
    </lineage>
</organism>
<evidence type="ECO:0000313" key="2">
    <source>
        <dbReference type="Proteomes" id="UP000054092"/>
    </source>
</evidence>
<dbReference type="InterPro" id="IPR012657">
    <property type="entry name" value="23S_rRNA-intervening_sequence"/>
</dbReference>
<dbReference type="InterPro" id="IPR036583">
    <property type="entry name" value="23S_rRNA_IVS_sf"/>
</dbReference>
<dbReference type="Gene3D" id="1.20.1440.60">
    <property type="entry name" value="23S rRNA-intervening sequence"/>
    <property type="match status" value="1"/>
</dbReference>
<proteinExistence type="predicted"/>
<dbReference type="SUPFAM" id="SSF158446">
    <property type="entry name" value="IVS-encoded protein-like"/>
    <property type="match status" value="1"/>
</dbReference>
<dbReference type="CDD" id="cd16377">
    <property type="entry name" value="23S_rRNA_IVP_like"/>
    <property type="match status" value="1"/>
</dbReference>
<dbReference type="EMBL" id="LGGP01000276">
    <property type="protein sequence ID" value="KUK79281.1"/>
    <property type="molecule type" value="Genomic_DNA"/>
</dbReference>
<dbReference type="PANTHER" id="PTHR38471">
    <property type="entry name" value="FOUR HELIX BUNDLE PROTEIN"/>
    <property type="match status" value="1"/>
</dbReference>
<keyword evidence="1" id="KW-0689">Ribosomal protein</keyword>
<evidence type="ECO:0000313" key="1">
    <source>
        <dbReference type="EMBL" id="KUK79281.1"/>
    </source>
</evidence>
<name>A0A101HLW6_9BACT</name>